<feature type="chain" id="PRO_5045268157" evidence="2">
    <location>
        <begin position="35"/>
        <end position="236"/>
    </location>
</feature>
<dbReference type="InterPro" id="IPR045398">
    <property type="entry name" value="DUF6515"/>
</dbReference>
<dbReference type="Pfam" id="PF08239">
    <property type="entry name" value="SH3_3"/>
    <property type="match status" value="1"/>
</dbReference>
<dbReference type="PROSITE" id="PS51781">
    <property type="entry name" value="SH3B"/>
    <property type="match status" value="1"/>
</dbReference>
<feature type="compositionally biased region" description="Basic and acidic residues" evidence="1">
    <location>
        <begin position="51"/>
        <end position="69"/>
    </location>
</feature>
<feature type="signal peptide" evidence="2">
    <location>
        <begin position="1"/>
        <end position="34"/>
    </location>
</feature>
<evidence type="ECO:0000256" key="1">
    <source>
        <dbReference type="SAM" id="MobiDB-lite"/>
    </source>
</evidence>
<organism evidence="4 5">
    <name type="scientific">Geoalkalibacter halelectricus</name>
    <dbReference type="NCBI Taxonomy" id="2847045"/>
    <lineage>
        <taxon>Bacteria</taxon>
        <taxon>Pseudomonadati</taxon>
        <taxon>Thermodesulfobacteriota</taxon>
        <taxon>Desulfuromonadia</taxon>
        <taxon>Desulfuromonadales</taxon>
        <taxon>Geoalkalibacteraceae</taxon>
        <taxon>Geoalkalibacter</taxon>
    </lineage>
</organism>
<feature type="region of interest" description="Disordered" evidence="1">
    <location>
        <begin position="51"/>
        <end position="80"/>
    </location>
</feature>
<feature type="domain" description="SH3b" evidence="3">
    <location>
        <begin position="171"/>
        <end position="234"/>
    </location>
</feature>
<keyword evidence="5" id="KW-1185">Reference proteome</keyword>
<sequence length="236" mass="25988">MNATTLSLQSLSKVLLTALVATSLAAGASTSAWADRGGERVRQEIRTEFRQDDRRGGRTVVRERRDNRERSHRHQQSSRVVRELPRGHQRVVINQTSYYVHNHRYYTRAPGGYVLVAPPVGAVVATLPVGAVHLSIGGVFYARHDNVYYRPAARGYQVVRAPHYPVGAYAAPLVAVSATTLNVRGGPGLHFGVIGQTWHGQQLKVIGQAPGWYYVKLPGGLRGWVMSDYTRPLVAG</sequence>
<accession>A0ABY5ZR60</accession>
<dbReference type="RefSeq" id="WP_260748536.1">
    <property type="nucleotide sequence ID" value="NZ_CP092109.1"/>
</dbReference>
<keyword evidence="2" id="KW-0732">Signal</keyword>
<evidence type="ECO:0000256" key="2">
    <source>
        <dbReference type="SAM" id="SignalP"/>
    </source>
</evidence>
<reference evidence="4" key="1">
    <citation type="journal article" date="2022" name="Environ. Microbiol.">
        <title>Geoalkalibacter halelectricus SAP #1 sp. nov. possessing extracellular electron transfer and mineral#reducing capabilities from a haloalkaline environment.</title>
        <authorList>
            <person name="Yadav S."/>
            <person name="Singh R."/>
            <person name="Sundharam S.S."/>
            <person name="Chaudhary S."/>
            <person name="Krishnamurthi S."/>
            <person name="Patil S.A."/>
        </authorList>
    </citation>
    <scope>NUCLEOTIDE SEQUENCE</scope>
    <source>
        <strain evidence="4">SAP-1</strain>
    </source>
</reference>
<evidence type="ECO:0000259" key="3">
    <source>
        <dbReference type="PROSITE" id="PS51781"/>
    </source>
</evidence>
<protein>
    <submittedName>
        <fullName evidence="4">DUF6515 family protein</fullName>
    </submittedName>
</protein>
<dbReference type="Proteomes" id="UP001060414">
    <property type="component" value="Chromosome"/>
</dbReference>
<dbReference type="SMART" id="SM00287">
    <property type="entry name" value="SH3b"/>
    <property type="match status" value="1"/>
</dbReference>
<proteinExistence type="predicted"/>
<gene>
    <name evidence="4" type="ORF">L9S41_01990</name>
</gene>
<name>A0ABY5ZR60_9BACT</name>
<dbReference type="EMBL" id="CP092109">
    <property type="protein sequence ID" value="UWZ80179.1"/>
    <property type="molecule type" value="Genomic_DNA"/>
</dbReference>
<dbReference type="InterPro" id="IPR003646">
    <property type="entry name" value="SH3-like_bac-type"/>
</dbReference>
<dbReference type="Pfam" id="PF20125">
    <property type="entry name" value="DUF6515"/>
    <property type="match status" value="1"/>
</dbReference>
<evidence type="ECO:0000313" key="5">
    <source>
        <dbReference type="Proteomes" id="UP001060414"/>
    </source>
</evidence>
<dbReference type="Gene3D" id="2.30.30.40">
    <property type="entry name" value="SH3 Domains"/>
    <property type="match status" value="1"/>
</dbReference>
<evidence type="ECO:0000313" key="4">
    <source>
        <dbReference type="EMBL" id="UWZ80179.1"/>
    </source>
</evidence>